<evidence type="ECO:0000256" key="1">
    <source>
        <dbReference type="SAM" id="MobiDB-lite"/>
    </source>
</evidence>
<sequence>MRKVGHSQVFSSNSLSSDCHLSSHKTV</sequence>
<reference evidence="2" key="2">
    <citation type="journal article" date="2015" name="Fish Shellfish Immunol.">
        <title>Early steps in the European eel (Anguilla anguilla)-Vibrio vulnificus interaction in the gills: Role of the RtxA13 toxin.</title>
        <authorList>
            <person name="Callol A."/>
            <person name="Pajuelo D."/>
            <person name="Ebbesson L."/>
            <person name="Teles M."/>
            <person name="MacKenzie S."/>
            <person name="Amaro C."/>
        </authorList>
    </citation>
    <scope>NUCLEOTIDE SEQUENCE</scope>
</reference>
<organism evidence="2">
    <name type="scientific">Anguilla anguilla</name>
    <name type="common">European freshwater eel</name>
    <name type="synonym">Muraena anguilla</name>
    <dbReference type="NCBI Taxonomy" id="7936"/>
    <lineage>
        <taxon>Eukaryota</taxon>
        <taxon>Metazoa</taxon>
        <taxon>Chordata</taxon>
        <taxon>Craniata</taxon>
        <taxon>Vertebrata</taxon>
        <taxon>Euteleostomi</taxon>
        <taxon>Actinopterygii</taxon>
        <taxon>Neopterygii</taxon>
        <taxon>Teleostei</taxon>
        <taxon>Anguilliformes</taxon>
        <taxon>Anguillidae</taxon>
        <taxon>Anguilla</taxon>
    </lineage>
</organism>
<dbReference type="AlphaFoldDB" id="A0A0E9R363"/>
<name>A0A0E9R363_ANGAN</name>
<reference evidence="2" key="1">
    <citation type="submission" date="2014-11" db="EMBL/GenBank/DDBJ databases">
        <authorList>
            <person name="Amaro Gonzalez C."/>
        </authorList>
    </citation>
    <scope>NUCLEOTIDE SEQUENCE</scope>
</reference>
<feature type="compositionally biased region" description="Low complexity" evidence="1">
    <location>
        <begin position="11"/>
        <end position="20"/>
    </location>
</feature>
<proteinExistence type="predicted"/>
<feature type="region of interest" description="Disordered" evidence="1">
    <location>
        <begin position="1"/>
        <end position="27"/>
    </location>
</feature>
<evidence type="ECO:0000313" key="2">
    <source>
        <dbReference type="EMBL" id="JAH22753.1"/>
    </source>
</evidence>
<dbReference type="EMBL" id="GBXM01085824">
    <property type="protein sequence ID" value="JAH22753.1"/>
    <property type="molecule type" value="Transcribed_RNA"/>
</dbReference>
<protein>
    <submittedName>
        <fullName evidence="2">Uncharacterized protein</fullName>
    </submittedName>
</protein>
<accession>A0A0E9R363</accession>